<evidence type="ECO:0000259" key="1">
    <source>
        <dbReference type="Pfam" id="PF11919"/>
    </source>
</evidence>
<dbReference type="InterPro" id="IPR011989">
    <property type="entry name" value="ARM-like"/>
</dbReference>
<accession>A0A7S0CB48</accession>
<dbReference type="GO" id="GO:0005634">
    <property type="term" value="C:nucleus"/>
    <property type="evidence" value="ECO:0007669"/>
    <property type="project" value="TreeGrafter"/>
</dbReference>
<dbReference type="Gene3D" id="1.25.10.10">
    <property type="entry name" value="Leucine-rich Repeat Variant"/>
    <property type="match status" value="1"/>
</dbReference>
<dbReference type="InterPro" id="IPR016024">
    <property type="entry name" value="ARM-type_fold"/>
</dbReference>
<evidence type="ECO:0000313" key="2">
    <source>
        <dbReference type="EMBL" id="CAD8418010.1"/>
    </source>
</evidence>
<dbReference type="GO" id="GO:0010499">
    <property type="term" value="P:proteasomal ubiquitin-independent protein catabolic process"/>
    <property type="evidence" value="ECO:0007669"/>
    <property type="project" value="TreeGrafter"/>
</dbReference>
<organism evidence="2">
    <name type="scientific">Proboscia inermis</name>
    <dbReference type="NCBI Taxonomy" id="420281"/>
    <lineage>
        <taxon>Eukaryota</taxon>
        <taxon>Sar</taxon>
        <taxon>Stramenopiles</taxon>
        <taxon>Ochrophyta</taxon>
        <taxon>Bacillariophyta</taxon>
        <taxon>Coscinodiscophyceae</taxon>
        <taxon>Rhizosoleniophycidae</taxon>
        <taxon>Rhizosoleniales</taxon>
        <taxon>Rhizosoleniaceae</taxon>
        <taxon>Proboscia</taxon>
    </lineage>
</organism>
<feature type="domain" description="Proteasome activator complex subunit 4 C-terminal" evidence="1">
    <location>
        <begin position="160"/>
        <end position="246"/>
    </location>
</feature>
<dbReference type="GO" id="GO:0016504">
    <property type="term" value="F:peptidase activator activity"/>
    <property type="evidence" value="ECO:0007669"/>
    <property type="project" value="InterPro"/>
</dbReference>
<dbReference type="EMBL" id="HBEL01030350">
    <property type="protein sequence ID" value="CAD8418010.1"/>
    <property type="molecule type" value="Transcribed_RNA"/>
</dbReference>
<dbReference type="PANTHER" id="PTHR32170:SF3">
    <property type="entry name" value="PROTEASOME ACTIVATOR COMPLEX SUBUNIT 4"/>
    <property type="match status" value="1"/>
</dbReference>
<dbReference type="InterPro" id="IPR021843">
    <property type="entry name" value="PSME4_C"/>
</dbReference>
<proteinExistence type="predicted"/>
<dbReference type="AlphaFoldDB" id="A0A7S0CB48"/>
<protein>
    <recommendedName>
        <fullName evidence="1">Proteasome activator complex subunit 4 C-terminal domain-containing protein</fullName>
    </recommendedName>
</protein>
<dbReference type="GO" id="GO:0005829">
    <property type="term" value="C:cytosol"/>
    <property type="evidence" value="ECO:0007669"/>
    <property type="project" value="TreeGrafter"/>
</dbReference>
<dbReference type="SUPFAM" id="SSF48371">
    <property type="entry name" value="ARM repeat"/>
    <property type="match status" value="1"/>
</dbReference>
<dbReference type="PANTHER" id="PTHR32170">
    <property type="entry name" value="PROTEASOME ACTIVATOR COMPLEX SUBUNIT 4"/>
    <property type="match status" value="1"/>
</dbReference>
<dbReference type="InterPro" id="IPR035309">
    <property type="entry name" value="PSME4"/>
</dbReference>
<sequence>MGIESDNNNKETSQDVSIKKKTNDDISRILTIIEQTAKHETWQVRHAATNFLRCFHGSHKFLLTSTHSETITSIVTTLLADDQREVSSAAMAAVTGIISVMGAEDGLVLGLVQKYIKLANSSLKKKKRKKKKTDTTTTIAIATTTPLSKTTTCIDKTQQLSIFFLCASIMAQPYHTPPYVPLALAAISKHSFERNAPLNVRDIVKKCCAEYKKSHMSDNWELHRKAFTQEQMEALGDVVSSPHYYA</sequence>
<dbReference type="GO" id="GO:0070628">
    <property type="term" value="F:proteasome binding"/>
    <property type="evidence" value="ECO:0007669"/>
    <property type="project" value="InterPro"/>
</dbReference>
<gene>
    <name evidence="2" type="ORF">PINE0816_LOCUS14145</name>
</gene>
<name>A0A7S0CB48_9STRA</name>
<dbReference type="Pfam" id="PF11919">
    <property type="entry name" value="PSME4_C"/>
    <property type="match status" value="1"/>
</dbReference>
<reference evidence="2" key="1">
    <citation type="submission" date="2021-01" db="EMBL/GenBank/DDBJ databases">
        <authorList>
            <person name="Corre E."/>
            <person name="Pelletier E."/>
            <person name="Niang G."/>
            <person name="Scheremetjew M."/>
            <person name="Finn R."/>
            <person name="Kale V."/>
            <person name="Holt S."/>
            <person name="Cochrane G."/>
            <person name="Meng A."/>
            <person name="Brown T."/>
            <person name="Cohen L."/>
        </authorList>
    </citation>
    <scope>NUCLEOTIDE SEQUENCE</scope>
    <source>
        <strain evidence="2">CCAP1064/1</strain>
    </source>
</reference>